<evidence type="ECO:0000259" key="8">
    <source>
        <dbReference type="SMART" id="SM00839"/>
    </source>
</evidence>
<proteinExistence type="inferred from homology"/>
<evidence type="ECO:0000256" key="2">
    <source>
        <dbReference type="ARBA" id="ARBA00023002"/>
    </source>
</evidence>
<dbReference type="GO" id="GO:0000166">
    <property type="term" value="F:nucleotide binding"/>
    <property type="evidence" value="ECO:0007669"/>
    <property type="project" value="UniProtKB-KW"/>
</dbReference>
<feature type="binding site" evidence="5">
    <location>
        <position position="358"/>
    </location>
    <ligand>
        <name>substrate</name>
    </ligand>
</feature>
<comment type="caution">
    <text evidence="9">The sequence shown here is derived from an EMBL/GenBank/DDBJ whole genome shotgun (WGS) entry which is preliminary data.</text>
</comment>
<sequence>MLASHLDNILVRIEKANDALNIRPLWLREKLRGFKLDWECDIEAEMDDGSMRQFHAVRIWHRSPHVDQPHKGGLRYHPFVNADMMKAHAIEMSLKLWLINVEMGGAKGGIVIDPSKHSPRELKNVTEAYVDEADERNILGPFRDVPAPDVGTTPTVMHWMRQRYAQRRRSREDARFAGVVTGKPVGYGYDGIPGRNEATGCGLITALQYVLEQSKYPTRCPRIAIMGFGNVGFHVAMFAAEVGFPIVAVSDVHGGIFRKDGIDFDELRRYFEATKAVLGMPGTRAITNEELLTLDVDVVIPAALEHVITKQNACALQAPIILEGANGPTTPEADEILSAKGKIVVPDIAANAGGVTVSFFEWARNVNKLDSRVPRPEGGEVLFRMNEILTNAMSEVWENAARYKTSLRHAAYITAINRVMPLFRAKHLAE</sequence>
<dbReference type="PRINTS" id="PR00082">
    <property type="entry name" value="GLFDHDRGNASE"/>
</dbReference>
<reference evidence="9 10" key="1">
    <citation type="journal article" date="2016" name="Nat. Commun.">
        <title>Thousands of microbial genomes shed light on interconnected biogeochemical processes in an aquifer system.</title>
        <authorList>
            <person name="Anantharaman K."/>
            <person name="Brown C.T."/>
            <person name="Hug L.A."/>
            <person name="Sharon I."/>
            <person name="Castelle C.J."/>
            <person name="Probst A.J."/>
            <person name="Thomas B.C."/>
            <person name="Singh A."/>
            <person name="Wilkins M.J."/>
            <person name="Karaoz U."/>
            <person name="Brodie E.L."/>
            <person name="Williams K.H."/>
            <person name="Hubbard S.S."/>
            <person name="Banfield J.F."/>
        </authorList>
    </citation>
    <scope>NUCLEOTIDE SEQUENCE [LARGE SCALE GENOMIC DNA]</scope>
</reference>
<evidence type="ECO:0000313" key="9">
    <source>
        <dbReference type="EMBL" id="OGY99977.1"/>
    </source>
</evidence>
<dbReference type="CDD" id="cd01076">
    <property type="entry name" value="NAD_bind_1_Glu_DH"/>
    <property type="match status" value="1"/>
</dbReference>
<feature type="binding site" evidence="5">
    <location>
        <position position="199"/>
    </location>
    <ligand>
        <name>NAD(+)</name>
        <dbReference type="ChEBI" id="CHEBI:57540"/>
    </ligand>
</feature>
<dbReference type="InterPro" id="IPR033922">
    <property type="entry name" value="NAD_bind_Glu_DH"/>
</dbReference>
<accession>A0A1G2CHT8</accession>
<protein>
    <recommendedName>
        <fullName evidence="3">Glutamate dehydrogenase</fullName>
    </recommendedName>
</protein>
<evidence type="ECO:0000256" key="6">
    <source>
        <dbReference type="PIRSR" id="PIRSR000185-3"/>
    </source>
</evidence>
<dbReference type="Pfam" id="PF00208">
    <property type="entry name" value="ELFV_dehydrog"/>
    <property type="match status" value="1"/>
</dbReference>
<evidence type="ECO:0000256" key="5">
    <source>
        <dbReference type="PIRSR" id="PIRSR000185-2"/>
    </source>
</evidence>
<dbReference type="InterPro" id="IPR006097">
    <property type="entry name" value="Glu/Leu/Phe/Val/Trp_DH_dimer"/>
</dbReference>
<dbReference type="GO" id="GO:0006538">
    <property type="term" value="P:L-glutamate catabolic process"/>
    <property type="evidence" value="ECO:0007669"/>
    <property type="project" value="TreeGrafter"/>
</dbReference>
<dbReference type="Proteomes" id="UP000178880">
    <property type="component" value="Unassembled WGS sequence"/>
</dbReference>
<dbReference type="AlphaFoldDB" id="A0A1G2CHT8"/>
<dbReference type="EMBL" id="MHLA01000010">
    <property type="protein sequence ID" value="OGY99977.1"/>
    <property type="molecule type" value="Genomic_DNA"/>
</dbReference>
<dbReference type="Pfam" id="PF02812">
    <property type="entry name" value="ELFV_dehydrog_N"/>
    <property type="match status" value="1"/>
</dbReference>
<dbReference type="InterPro" id="IPR033524">
    <property type="entry name" value="Glu/Leu/Phe/Val_DH_AS"/>
</dbReference>
<dbReference type="SUPFAM" id="SSF51735">
    <property type="entry name" value="NAD(P)-binding Rossmann-fold domains"/>
    <property type="match status" value="1"/>
</dbReference>
<comment type="similarity">
    <text evidence="1 3 7">Belongs to the Glu/Leu/Phe/Val dehydrogenases family.</text>
</comment>
<dbReference type="InterPro" id="IPR006096">
    <property type="entry name" value="Glu/Leu/Phe/Val/Trp_DH_C"/>
</dbReference>
<keyword evidence="2 3" id="KW-0560">Oxidoreductase</keyword>
<dbReference type="PIRSF" id="PIRSF000185">
    <property type="entry name" value="Glu_DH"/>
    <property type="match status" value="1"/>
</dbReference>
<feature type="domain" description="Glutamate/phenylalanine/leucine/valine/L-tryptophan dehydrogenase C-terminal" evidence="8">
    <location>
        <begin position="192"/>
        <end position="427"/>
    </location>
</feature>
<dbReference type="InterPro" id="IPR006095">
    <property type="entry name" value="Glu/Leu/Phe/Val/Trp_DH"/>
</dbReference>
<evidence type="ECO:0000256" key="4">
    <source>
        <dbReference type="PIRSR" id="PIRSR000185-1"/>
    </source>
</evidence>
<dbReference type="SMART" id="SM00839">
    <property type="entry name" value="ELFV_dehydrog"/>
    <property type="match status" value="1"/>
</dbReference>
<dbReference type="InterPro" id="IPR036291">
    <property type="entry name" value="NAD(P)-bd_dom_sf"/>
</dbReference>
<dbReference type="PROSITE" id="PS00074">
    <property type="entry name" value="GLFV_DEHYDROGENASE"/>
    <property type="match status" value="1"/>
</dbReference>
<feature type="binding site" evidence="5">
    <location>
        <position position="71"/>
    </location>
    <ligand>
        <name>substrate</name>
    </ligand>
</feature>
<name>A0A1G2CHT8_9BACT</name>
<dbReference type="STRING" id="1798650.A2945_00520"/>
<feature type="binding site" evidence="5">
    <location>
        <position position="95"/>
    </location>
    <ligand>
        <name>substrate</name>
    </ligand>
</feature>
<evidence type="ECO:0000313" key="10">
    <source>
        <dbReference type="Proteomes" id="UP000178880"/>
    </source>
</evidence>
<feature type="active site" description="Proton donor" evidence="4">
    <location>
        <position position="107"/>
    </location>
</feature>
<dbReference type="PANTHER" id="PTHR11606:SF13">
    <property type="entry name" value="GLUTAMATE DEHYDROGENASE 1, MITOCHONDRIAL"/>
    <property type="match status" value="1"/>
</dbReference>
<dbReference type="InterPro" id="IPR046346">
    <property type="entry name" value="Aminoacid_DH-like_N_sf"/>
</dbReference>
<keyword evidence="5" id="KW-0547">Nucleotide-binding</keyword>
<feature type="binding site" evidence="5">
    <location>
        <position position="230"/>
    </location>
    <ligand>
        <name>NAD(+)</name>
        <dbReference type="ChEBI" id="CHEBI:57540"/>
    </ligand>
</feature>
<dbReference type="SUPFAM" id="SSF53223">
    <property type="entry name" value="Aminoacid dehydrogenase-like, N-terminal domain"/>
    <property type="match status" value="1"/>
</dbReference>
<evidence type="ECO:0000256" key="1">
    <source>
        <dbReference type="ARBA" id="ARBA00006382"/>
    </source>
</evidence>
<dbReference type="Gene3D" id="3.40.50.10860">
    <property type="entry name" value="Leucine Dehydrogenase, chain A, domain 1"/>
    <property type="match status" value="1"/>
</dbReference>
<gene>
    <name evidence="9" type="ORF">A2945_00520</name>
</gene>
<dbReference type="GO" id="GO:0004352">
    <property type="term" value="F:glutamate dehydrogenase (NAD+) activity"/>
    <property type="evidence" value="ECO:0007669"/>
    <property type="project" value="TreeGrafter"/>
</dbReference>
<feature type="site" description="Important for catalysis" evidence="6">
    <location>
        <position position="149"/>
    </location>
</feature>
<evidence type="ECO:0000256" key="3">
    <source>
        <dbReference type="PIRNR" id="PIRNR000185"/>
    </source>
</evidence>
<dbReference type="InterPro" id="IPR014362">
    <property type="entry name" value="Glu_DH"/>
</dbReference>
<dbReference type="Gene3D" id="3.40.50.720">
    <property type="entry name" value="NAD(P)-binding Rossmann-like Domain"/>
    <property type="match status" value="1"/>
</dbReference>
<evidence type="ECO:0000256" key="7">
    <source>
        <dbReference type="RuleBase" id="RU004417"/>
    </source>
</evidence>
<keyword evidence="5" id="KW-0520">NAD</keyword>
<dbReference type="PANTHER" id="PTHR11606">
    <property type="entry name" value="GLUTAMATE DEHYDROGENASE"/>
    <property type="match status" value="1"/>
</dbReference>
<organism evidence="9 10">
    <name type="scientific">Candidatus Liptonbacteria bacterium RIFCSPLOWO2_01_FULL_52_25</name>
    <dbReference type="NCBI Taxonomy" id="1798650"/>
    <lineage>
        <taxon>Bacteria</taxon>
        <taxon>Candidatus Liptoniibacteriota</taxon>
    </lineage>
</organism>